<gene>
    <name evidence="2" type="ORF">J2Z34_002315</name>
</gene>
<dbReference type="InterPro" id="IPR043168">
    <property type="entry name" value="DegV_C"/>
</dbReference>
<dbReference type="PANTHER" id="PTHR33434:SF2">
    <property type="entry name" value="FATTY ACID-BINDING PROTEIN TM_1468"/>
    <property type="match status" value="1"/>
</dbReference>
<evidence type="ECO:0000256" key="1">
    <source>
        <dbReference type="ARBA" id="ARBA00023121"/>
    </source>
</evidence>
<dbReference type="Pfam" id="PF02645">
    <property type="entry name" value="DegV"/>
    <property type="match status" value="1"/>
</dbReference>
<dbReference type="PROSITE" id="PS51482">
    <property type="entry name" value="DEGV"/>
    <property type="match status" value="1"/>
</dbReference>
<evidence type="ECO:0000313" key="3">
    <source>
        <dbReference type="Proteomes" id="UP001519271"/>
    </source>
</evidence>
<dbReference type="PANTHER" id="PTHR33434">
    <property type="entry name" value="DEGV DOMAIN-CONTAINING PROTEIN DR_1986-RELATED"/>
    <property type="match status" value="1"/>
</dbReference>
<dbReference type="EMBL" id="JAGGKC010000020">
    <property type="protein sequence ID" value="MBP1919819.1"/>
    <property type="molecule type" value="Genomic_DNA"/>
</dbReference>
<dbReference type="Gene3D" id="3.40.50.10170">
    <property type="match status" value="1"/>
</dbReference>
<reference evidence="2 3" key="1">
    <citation type="submission" date="2021-03" db="EMBL/GenBank/DDBJ databases">
        <title>Genomic Encyclopedia of Type Strains, Phase IV (KMG-IV): sequencing the most valuable type-strain genomes for metagenomic binning, comparative biology and taxonomic classification.</title>
        <authorList>
            <person name="Goeker M."/>
        </authorList>
    </citation>
    <scope>NUCLEOTIDE SEQUENCE [LARGE SCALE GENOMIC DNA]</scope>
    <source>
        <strain evidence="2 3">DSM 6139</strain>
    </source>
</reference>
<dbReference type="NCBIfam" id="TIGR00762">
    <property type="entry name" value="DegV"/>
    <property type="match status" value="1"/>
</dbReference>
<dbReference type="InterPro" id="IPR050270">
    <property type="entry name" value="DegV_domain_contain"/>
</dbReference>
<proteinExistence type="predicted"/>
<accession>A0ABS4G5K3</accession>
<keyword evidence="3" id="KW-1185">Reference proteome</keyword>
<dbReference type="RefSeq" id="WP_209460012.1">
    <property type="nucleotide sequence ID" value="NZ_JAGGKC010000020.1"/>
</dbReference>
<dbReference type="Gene3D" id="3.30.1180.10">
    <property type="match status" value="1"/>
</dbReference>
<comment type="caution">
    <text evidence="2">The sequence shown here is derived from an EMBL/GenBank/DDBJ whole genome shotgun (WGS) entry which is preliminary data.</text>
</comment>
<name>A0ABS4G5K3_9CLOT</name>
<dbReference type="InterPro" id="IPR003797">
    <property type="entry name" value="DegV"/>
</dbReference>
<sequence>MLKLIVDSTCDMDEEMRKDILVLPLSIILDDIPYLDGIEIETKRVYDYMREGKIPKTSQISYIRLMEILNELSANKDDAIYLTFSTKMSGSHDLARNTVREFLENNPGIRVEVVDSEGGSGGSSLLTLHIIEMIKNGLGIDEVLRNIEDMKKCIKYHFTLQDIAWLAKGGRVNSTLSTVGDMLDMKPYLTVREGRIVVDRLVRGRKKALRKIADDIAVDAKAYPDQLITISHGDDPESALILEKHIREVLPQAKTRILSIGSVLGAHIGVGGVAAFCLTRRPPYEEG</sequence>
<dbReference type="Proteomes" id="UP001519271">
    <property type="component" value="Unassembled WGS sequence"/>
</dbReference>
<organism evidence="2 3">
    <name type="scientific">Youngiibacter multivorans</name>
    <dbReference type="NCBI Taxonomy" id="937251"/>
    <lineage>
        <taxon>Bacteria</taxon>
        <taxon>Bacillati</taxon>
        <taxon>Bacillota</taxon>
        <taxon>Clostridia</taxon>
        <taxon>Eubacteriales</taxon>
        <taxon>Clostridiaceae</taxon>
        <taxon>Youngiibacter</taxon>
    </lineage>
</organism>
<keyword evidence="1" id="KW-0446">Lipid-binding</keyword>
<dbReference type="SUPFAM" id="SSF82549">
    <property type="entry name" value="DAK1/DegV-like"/>
    <property type="match status" value="1"/>
</dbReference>
<protein>
    <submittedName>
        <fullName evidence="2">DegV family protein with EDD domain</fullName>
    </submittedName>
</protein>
<evidence type="ECO:0000313" key="2">
    <source>
        <dbReference type="EMBL" id="MBP1919819.1"/>
    </source>
</evidence>